<evidence type="ECO:0000256" key="1">
    <source>
        <dbReference type="SAM" id="MobiDB-lite"/>
    </source>
</evidence>
<sequence>MTAQLDRDPHWGHLPRSRGCGQPSRRRIRDHLVGAPGQLPVGGPSSFEFLCPVLKLSVLLDEFLFQHGDASLELVDIRRAPESGLAPCLLAKLLGKPLLRLTHSHVEMGVPLQRVCQVGLQGGSADGSRPASLGRRVGSGVNAFEQVTETVEEAAIDSGSAGEAGDGDVASDFPTALAAAQNLGWEGRHQRVLGDLHWLQGQPERAAAAYLAGRTKAELHGKAGEAAHSQALRAFAIALYSPDQATAEIDLAHQLLAGLNLRATTINIHRTELIRDACSDSVDAQIATLRTEVDIAGLTPRTPAIELACAFYVARQ</sequence>
<dbReference type="RefSeq" id="WP_164405884.1">
    <property type="nucleotide sequence ID" value="NZ_JAPEMK010000003.1"/>
</dbReference>
<dbReference type="Proteomes" id="UP001257627">
    <property type="component" value="Unassembled WGS sequence"/>
</dbReference>
<reference evidence="2 3" key="1">
    <citation type="submission" date="2023-02" db="EMBL/GenBank/DDBJ databases">
        <authorList>
            <person name="Maleckis M."/>
        </authorList>
    </citation>
    <scope>NUCLEOTIDE SEQUENCE [LARGE SCALE GENOMIC DNA]</scope>
    <source>
        <strain evidence="2 3">P8-A2</strain>
    </source>
</reference>
<protein>
    <submittedName>
        <fullName evidence="2">Uncharacterized protein</fullName>
    </submittedName>
</protein>
<accession>A0ABU3V3W6</accession>
<evidence type="ECO:0000313" key="2">
    <source>
        <dbReference type="EMBL" id="MDU9000841.1"/>
    </source>
</evidence>
<name>A0ABU3V3W6_9ACTN</name>
<evidence type="ECO:0000313" key="3">
    <source>
        <dbReference type="Proteomes" id="UP001257627"/>
    </source>
</evidence>
<keyword evidence="3" id="KW-1185">Reference proteome</keyword>
<organism evidence="2 3">
    <name type="scientific">Streptomyces mirabilis</name>
    <dbReference type="NCBI Taxonomy" id="68239"/>
    <lineage>
        <taxon>Bacteria</taxon>
        <taxon>Bacillati</taxon>
        <taxon>Actinomycetota</taxon>
        <taxon>Actinomycetes</taxon>
        <taxon>Kitasatosporales</taxon>
        <taxon>Streptomycetaceae</taxon>
        <taxon>Streptomyces</taxon>
    </lineage>
</organism>
<feature type="compositionally biased region" description="Basic and acidic residues" evidence="1">
    <location>
        <begin position="1"/>
        <end position="11"/>
    </location>
</feature>
<gene>
    <name evidence="2" type="ORF">PU648_52870</name>
</gene>
<feature type="region of interest" description="Disordered" evidence="1">
    <location>
        <begin position="1"/>
        <end position="24"/>
    </location>
</feature>
<proteinExistence type="predicted"/>
<comment type="caution">
    <text evidence="2">The sequence shown here is derived from an EMBL/GenBank/DDBJ whole genome shotgun (WGS) entry which is preliminary data.</text>
</comment>
<dbReference type="EMBL" id="JARAKF010000002">
    <property type="protein sequence ID" value="MDU9000841.1"/>
    <property type="molecule type" value="Genomic_DNA"/>
</dbReference>